<gene>
    <name evidence="4" type="ORF">DCAR_023352</name>
    <name evidence="5" type="ORF">DCAR_0726792</name>
</gene>
<dbReference type="AlphaFoldDB" id="A0A164SK27"/>
<dbReference type="SMART" id="SM00856">
    <property type="entry name" value="PMEI"/>
    <property type="match status" value="1"/>
</dbReference>
<dbReference type="OrthoDB" id="770764at2759"/>
<dbReference type="GO" id="GO:0004857">
    <property type="term" value="F:enzyme inhibitor activity"/>
    <property type="evidence" value="ECO:0007669"/>
    <property type="project" value="InterPro"/>
</dbReference>
<evidence type="ECO:0000313" key="6">
    <source>
        <dbReference type="Proteomes" id="UP000077755"/>
    </source>
</evidence>
<dbReference type="OMA" id="VNHFIFA"/>
<protein>
    <recommendedName>
        <fullName evidence="3">Pectinesterase inhibitor domain-containing protein</fullName>
    </recommendedName>
</protein>
<evidence type="ECO:0000313" key="4">
    <source>
        <dbReference type="EMBL" id="KZM86218.1"/>
    </source>
</evidence>
<dbReference type="Proteomes" id="UP000077755">
    <property type="component" value="Chromosome 7"/>
</dbReference>
<dbReference type="CDD" id="cd15800">
    <property type="entry name" value="PMEI-like_2"/>
    <property type="match status" value="1"/>
</dbReference>
<evidence type="ECO:0000256" key="1">
    <source>
        <dbReference type="ARBA" id="ARBA00022729"/>
    </source>
</evidence>
<feature type="signal peptide" evidence="2">
    <location>
        <begin position="1"/>
        <end position="20"/>
    </location>
</feature>
<dbReference type="Pfam" id="PF04043">
    <property type="entry name" value="PMEI"/>
    <property type="match status" value="1"/>
</dbReference>
<reference evidence="5" key="2">
    <citation type="submission" date="2022-03" db="EMBL/GenBank/DDBJ databases">
        <title>Draft title - Genomic analysis of global carrot germplasm unveils the trajectory of domestication and the origin of high carotenoid orange carrot.</title>
        <authorList>
            <person name="Iorizzo M."/>
            <person name="Ellison S."/>
            <person name="Senalik D."/>
            <person name="Macko-Podgorni A."/>
            <person name="Grzebelus D."/>
            <person name="Bostan H."/>
            <person name="Rolling W."/>
            <person name="Curaba J."/>
            <person name="Simon P."/>
        </authorList>
    </citation>
    <scope>NUCLEOTIDE SEQUENCE</scope>
    <source>
        <tissue evidence="5">Leaf</tissue>
    </source>
</reference>
<keyword evidence="1 2" id="KW-0732">Signal</keyword>
<dbReference type="Gramene" id="KZM86218">
    <property type="protein sequence ID" value="KZM86218"/>
    <property type="gene ID" value="DCAR_023352"/>
</dbReference>
<dbReference type="InterPro" id="IPR035513">
    <property type="entry name" value="Invertase/methylesterase_inhib"/>
</dbReference>
<dbReference type="PANTHER" id="PTHR31080">
    <property type="entry name" value="PECTINESTERASE INHIBITOR-LIKE"/>
    <property type="match status" value="1"/>
</dbReference>
<dbReference type="InterPro" id="IPR006501">
    <property type="entry name" value="Pectinesterase_inhib_dom"/>
</dbReference>
<feature type="domain" description="Pectinesterase inhibitor" evidence="3">
    <location>
        <begin position="79"/>
        <end position="220"/>
    </location>
</feature>
<keyword evidence="6" id="KW-1185">Reference proteome</keyword>
<dbReference type="KEGG" id="dcr:108195336"/>
<dbReference type="SUPFAM" id="SSF101148">
    <property type="entry name" value="Plant invertase/pectin methylesterase inhibitor"/>
    <property type="match status" value="1"/>
</dbReference>
<evidence type="ECO:0000313" key="5">
    <source>
        <dbReference type="EMBL" id="WOH07362.1"/>
    </source>
</evidence>
<feature type="chain" id="PRO_5007853201" description="Pectinesterase inhibitor domain-containing protein" evidence="2">
    <location>
        <begin position="21"/>
        <end position="230"/>
    </location>
</feature>
<dbReference type="NCBIfam" id="TIGR01614">
    <property type="entry name" value="PME_inhib"/>
    <property type="match status" value="1"/>
</dbReference>
<dbReference type="EMBL" id="LNRQ01000007">
    <property type="protein sequence ID" value="KZM86218.1"/>
    <property type="molecule type" value="Genomic_DNA"/>
</dbReference>
<sequence>MELKLIFISFALISLRYANAVCVPRDNAASHPNPHAPPNLRPVSVNAVAESDPAPAPMTPAQSGVVDAVLGPQPQANGNENPEVKRICDATDYPDVCQAVFNRYTGPTDFVSLLNIAIGAGLDVARAATGTADNMSTQQGAPTDHASVYSDCKDSYDSASIDFQNALDALPVKDVGTLNTMLSAAITDASDCQDSLEGMDSPLNLFSEKLRKMASNCLAMVTHMQQPGPA</sequence>
<dbReference type="PANTHER" id="PTHR31080:SF68">
    <property type="entry name" value="PLANT INVERTASE_PECTIN METHYLESTERASE INHIBITOR SUPERFAMILY PROTEIN"/>
    <property type="match status" value="1"/>
</dbReference>
<dbReference type="STRING" id="79200.A0A164SK27"/>
<dbReference type="EMBL" id="CP093349">
    <property type="protein sequence ID" value="WOH07362.1"/>
    <property type="molecule type" value="Genomic_DNA"/>
</dbReference>
<accession>A0A164SK27</accession>
<proteinExistence type="predicted"/>
<evidence type="ECO:0000259" key="3">
    <source>
        <dbReference type="SMART" id="SM00856"/>
    </source>
</evidence>
<name>A0A164SK27_DAUCS</name>
<evidence type="ECO:0000256" key="2">
    <source>
        <dbReference type="SAM" id="SignalP"/>
    </source>
</evidence>
<dbReference type="InterPro" id="IPR051955">
    <property type="entry name" value="PME_Inhibitor"/>
</dbReference>
<organism evidence="4">
    <name type="scientific">Daucus carota subsp. sativus</name>
    <name type="common">Carrot</name>
    <dbReference type="NCBI Taxonomy" id="79200"/>
    <lineage>
        <taxon>Eukaryota</taxon>
        <taxon>Viridiplantae</taxon>
        <taxon>Streptophyta</taxon>
        <taxon>Embryophyta</taxon>
        <taxon>Tracheophyta</taxon>
        <taxon>Spermatophyta</taxon>
        <taxon>Magnoliopsida</taxon>
        <taxon>eudicotyledons</taxon>
        <taxon>Gunneridae</taxon>
        <taxon>Pentapetalae</taxon>
        <taxon>asterids</taxon>
        <taxon>campanulids</taxon>
        <taxon>Apiales</taxon>
        <taxon>Apiaceae</taxon>
        <taxon>Apioideae</taxon>
        <taxon>Scandiceae</taxon>
        <taxon>Daucinae</taxon>
        <taxon>Daucus</taxon>
        <taxon>Daucus sect. Daucus</taxon>
    </lineage>
</organism>
<reference evidence="4" key="1">
    <citation type="journal article" date="2016" name="Nat. Genet.">
        <title>A high-quality carrot genome assembly provides new insights into carotenoid accumulation and asterid genome evolution.</title>
        <authorList>
            <person name="Iorizzo M."/>
            <person name="Ellison S."/>
            <person name="Senalik D."/>
            <person name="Zeng P."/>
            <person name="Satapoomin P."/>
            <person name="Huang J."/>
            <person name="Bowman M."/>
            <person name="Iovene M."/>
            <person name="Sanseverino W."/>
            <person name="Cavagnaro P."/>
            <person name="Yildiz M."/>
            <person name="Macko-Podgorni A."/>
            <person name="Moranska E."/>
            <person name="Grzebelus E."/>
            <person name="Grzebelus D."/>
            <person name="Ashrafi H."/>
            <person name="Zheng Z."/>
            <person name="Cheng S."/>
            <person name="Spooner D."/>
            <person name="Van Deynze A."/>
            <person name="Simon P."/>
        </authorList>
    </citation>
    <scope>NUCLEOTIDE SEQUENCE [LARGE SCALE GENOMIC DNA]</scope>
    <source>
        <tissue evidence="4">Leaf</tissue>
    </source>
</reference>
<dbReference type="Gene3D" id="1.20.140.40">
    <property type="entry name" value="Invertase/pectin methylesterase inhibitor family protein"/>
    <property type="match status" value="1"/>
</dbReference>